<dbReference type="SUPFAM" id="SSF160991">
    <property type="entry name" value="CV3147-like"/>
    <property type="match status" value="1"/>
</dbReference>
<accession>A0A1Y2LKQ6</accession>
<dbReference type="InterPro" id="IPR045079">
    <property type="entry name" value="Oxoprolinase-like"/>
</dbReference>
<dbReference type="Pfam" id="PF06032">
    <property type="entry name" value="S-Me-THD_N"/>
    <property type="match status" value="1"/>
</dbReference>
<feature type="domain" description="Hydantoinase A/oxoprolinase" evidence="1">
    <location>
        <begin position="206"/>
        <end position="378"/>
    </location>
</feature>
<dbReference type="GO" id="GO:0016787">
    <property type="term" value="F:hydrolase activity"/>
    <property type="evidence" value="ECO:0007669"/>
    <property type="project" value="InterPro"/>
</dbReference>
<dbReference type="Gene3D" id="3.40.1610.10">
    <property type="entry name" value="CV3147-like domain"/>
    <property type="match status" value="1"/>
</dbReference>
<dbReference type="PANTHER" id="PTHR11365:SF10">
    <property type="entry name" value="HYDANTOINASE_OXOPROLINASE"/>
    <property type="match status" value="1"/>
</dbReference>
<dbReference type="InterPro" id="IPR043129">
    <property type="entry name" value="ATPase_NBD"/>
</dbReference>
<evidence type="ECO:0000313" key="5">
    <source>
        <dbReference type="EMBL" id="OSS44451.1"/>
    </source>
</evidence>
<evidence type="ECO:0000259" key="1">
    <source>
        <dbReference type="Pfam" id="PF01968"/>
    </source>
</evidence>
<sequence>MARKLRIGVDVGGTNTDGVVLDLTRSAEPDRGIVAWKKCSTTKNPSDGINNVIRDMFEQSSIIPQDVASVTIGTTHFINAVVEMDQSRLAKVAVIRLCGPFSKDIPIGIDWPPRLRNIICGYRGLVDGGLEIDGSLIAELDVEEVKRQCEIIRNLGIKSIAVVGIFSPIDVLFKQEETAAAIIRNLYPEADVVCSKDVANIGFLERENAAILNASILLFARHTIYAFQDAVSSLGLQCPLFVTQNDGTILPAGAAARLPIRTFSSGPTNSMRGAAFLMQDQEKEAMMVVDIGGTTTDVGLLQKNGFPRQAAAYSEIAGVRTNFSYPDVRSIGLGGGSIVKRDEEGNLTVGPESVGYQITRKAVVFGGGVSTTTDYTVLADSSVDIGDRSKAIEAGLTSSLPEYKVRVKAMLEQIVDTMKTSPEDIPVVLVGGGAVIAPDTLTGASMVIKPNWSGVANAIGAATARVSGVVDSVESTETKSKAQVMEELSQRAIGTAVANGALRETVTIAEMESYPLQYIANKSRVIIKAVGDFDYSRTDFETDLSPSTDVVNGSWRETEKYIDKKVESLDTVATDNSIHFTKPYIDNYKPRVVNRQWLLSETDLEFITIGCYILGTGGGGNPYQHFLRLREMHRAGAILRVTSPQDLKDNDLVACGGAKGSPQVSIEKPYGDEMLESQRELYAYLQKTPDAVIPLEIGGGNGLQGLIIGASTAMNIPAVDGDWMGRAYPVSWQTTPVVYEKKAMMIPTCISDGNGRIILMTKAPTELDAERALRAALSQMGSHVGCAKGPVSGANTKKWVVENTMSLAWRIGRAVILSRCTKSVDTVAESIIAEVGGPESARVLFKGKIVGVERVLRMGHAYGEVIIEAATGGDLKAAKERLVIPFKNENIYARKEDADGKGEILAIVPDLVCVLDAQNGEALGTQEYRYGLPVIVLGITASEKWTSTARGLEIGGPKGFGFDKLEYKPLGRFCKPRSVIDEFDSPV</sequence>
<dbReference type="AlphaFoldDB" id="A0A1Y2LKQ6"/>
<feature type="domain" description="S-Me-THD-like C-terminal" evidence="4">
    <location>
        <begin position="768"/>
        <end position="970"/>
    </location>
</feature>
<dbReference type="OMA" id="MGHAYGE"/>
<evidence type="ECO:0008006" key="7">
    <source>
        <dbReference type="Google" id="ProtNLM"/>
    </source>
</evidence>
<dbReference type="Gene3D" id="2.40.390.10">
    <property type="entry name" value="CV3147-like"/>
    <property type="match status" value="1"/>
</dbReference>
<dbReference type="PANTHER" id="PTHR11365">
    <property type="entry name" value="5-OXOPROLINASE RELATED"/>
    <property type="match status" value="1"/>
</dbReference>
<dbReference type="InterPro" id="IPR027479">
    <property type="entry name" value="S-Me-THD_N_sf"/>
</dbReference>
<dbReference type="Pfam" id="PF20906">
    <property type="entry name" value="S-Me-THD_C"/>
    <property type="match status" value="1"/>
</dbReference>
<feature type="domain" description="Hydantoinase/oxoprolinase N-terminal" evidence="2">
    <location>
        <begin position="6"/>
        <end position="185"/>
    </location>
</feature>
<dbReference type="SUPFAM" id="SSF53067">
    <property type="entry name" value="Actin-like ATPase domain"/>
    <property type="match status" value="2"/>
</dbReference>
<dbReference type="Proteomes" id="UP000193240">
    <property type="component" value="Unassembled WGS sequence"/>
</dbReference>
<dbReference type="InterPro" id="IPR002821">
    <property type="entry name" value="Hydantoinase_A"/>
</dbReference>
<feature type="domain" description="S-Me-THD N-terminal" evidence="3">
    <location>
        <begin position="602"/>
        <end position="762"/>
    </location>
</feature>
<dbReference type="InterPro" id="IPR008040">
    <property type="entry name" value="Hydant_A_N"/>
</dbReference>
<name>A0A1Y2LKQ6_EPING</name>
<evidence type="ECO:0000313" key="6">
    <source>
        <dbReference type="Proteomes" id="UP000193240"/>
    </source>
</evidence>
<dbReference type="InParanoid" id="A0A1Y2LKQ6"/>
<dbReference type="InterPro" id="IPR010318">
    <property type="entry name" value="S-Me-THD_N"/>
</dbReference>
<reference evidence="5 6" key="1">
    <citation type="journal article" date="2017" name="Genome Announc.">
        <title>Genome sequence of the saprophytic ascomycete Epicoccum nigrum ICMP 19927 strain isolated from New Zealand.</title>
        <authorList>
            <person name="Fokin M."/>
            <person name="Fleetwood D."/>
            <person name="Weir B.S."/>
            <person name="Villas-Boas S.G."/>
        </authorList>
    </citation>
    <scope>NUCLEOTIDE SEQUENCE [LARGE SCALE GENOMIC DNA]</scope>
    <source>
        <strain evidence="5 6">ICMP 19927</strain>
    </source>
</reference>
<dbReference type="InterPro" id="IPR024071">
    <property type="entry name" value="S-Me-THD_C_sf"/>
</dbReference>
<evidence type="ECO:0000259" key="2">
    <source>
        <dbReference type="Pfam" id="PF05378"/>
    </source>
</evidence>
<dbReference type="STRING" id="105696.A0A1Y2LKQ6"/>
<dbReference type="Pfam" id="PF05378">
    <property type="entry name" value="Hydant_A_N"/>
    <property type="match status" value="1"/>
</dbReference>
<dbReference type="InterPro" id="IPR048350">
    <property type="entry name" value="S-Me-THD-like_C"/>
</dbReference>
<protein>
    <recommendedName>
        <fullName evidence="7">Hydantoinase/oxoprolinase N-terminal domain-containing protein</fullName>
    </recommendedName>
</protein>
<proteinExistence type="predicted"/>
<dbReference type="Pfam" id="PF01968">
    <property type="entry name" value="Hydantoinase_A"/>
    <property type="match status" value="1"/>
</dbReference>
<keyword evidence="6" id="KW-1185">Reference proteome</keyword>
<dbReference type="EMBL" id="KZ107857">
    <property type="protein sequence ID" value="OSS44451.1"/>
    <property type="molecule type" value="Genomic_DNA"/>
</dbReference>
<evidence type="ECO:0000259" key="3">
    <source>
        <dbReference type="Pfam" id="PF06032"/>
    </source>
</evidence>
<organism evidence="5 6">
    <name type="scientific">Epicoccum nigrum</name>
    <name type="common">Soil fungus</name>
    <name type="synonym">Epicoccum purpurascens</name>
    <dbReference type="NCBI Taxonomy" id="105696"/>
    <lineage>
        <taxon>Eukaryota</taxon>
        <taxon>Fungi</taxon>
        <taxon>Dikarya</taxon>
        <taxon>Ascomycota</taxon>
        <taxon>Pezizomycotina</taxon>
        <taxon>Dothideomycetes</taxon>
        <taxon>Pleosporomycetidae</taxon>
        <taxon>Pleosporales</taxon>
        <taxon>Pleosporineae</taxon>
        <taxon>Didymellaceae</taxon>
        <taxon>Epicoccum</taxon>
    </lineage>
</organism>
<dbReference type="FunFam" id="3.40.1610.10:FF:000001">
    <property type="entry name" value="Hydantoinase, putative"/>
    <property type="match status" value="1"/>
</dbReference>
<evidence type="ECO:0000259" key="4">
    <source>
        <dbReference type="Pfam" id="PF20906"/>
    </source>
</evidence>
<gene>
    <name evidence="5" type="ORF">B5807_10892</name>
</gene>